<evidence type="ECO:0000256" key="2">
    <source>
        <dbReference type="ARBA" id="ARBA00022692"/>
    </source>
</evidence>
<feature type="transmembrane region" description="Helical" evidence="6">
    <location>
        <begin position="172"/>
        <end position="188"/>
    </location>
</feature>
<dbReference type="HOGENOM" id="CLU_045810_0_0_11"/>
<dbReference type="Pfam" id="PF00860">
    <property type="entry name" value="Xan_ur_permease"/>
    <property type="match status" value="1"/>
</dbReference>
<feature type="transmembrane region" description="Helical" evidence="6">
    <location>
        <begin position="380"/>
        <end position="398"/>
    </location>
</feature>
<dbReference type="AlphaFoldDB" id="A0A0F6TAH3"/>
<evidence type="ECO:0000313" key="7">
    <source>
        <dbReference type="EMBL" id="AKE38539.1"/>
    </source>
</evidence>
<keyword evidence="3 6" id="KW-1133">Transmembrane helix</keyword>
<evidence type="ECO:0000256" key="1">
    <source>
        <dbReference type="ARBA" id="ARBA00004141"/>
    </source>
</evidence>
<dbReference type="InterPro" id="IPR006043">
    <property type="entry name" value="NCS2"/>
</dbReference>
<reference evidence="7 8" key="1">
    <citation type="journal article" date="2015" name="Genome Announc.">
        <title>Complete Genome Sequence of Corynebacterium camporealensis DSM 44610, Isolated from the Milk of a Manchega Sheep with Subclinical Mastitis.</title>
        <authorList>
            <person name="Ruckert C."/>
            <person name="Albersmeier A."/>
            <person name="Winkler A."/>
            <person name="Tauch A."/>
        </authorList>
    </citation>
    <scope>NUCLEOTIDE SEQUENCE [LARGE SCALE GENOMIC DNA]</scope>
    <source>
        <strain evidence="7 8">DSM 44610</strain>
    </source>
</reference>
<dbReference type="OrthoDB" id="354989at2"/>
<name>A0A0F6TAH3_9CORY</name>
<feature type="transmembrane region" description="Helical" evidence="6">
    <location>
        <begin position="208"/>
        <end position="227"/>
    </location>
</feature>
<evidence type="ECO:0000256" key="5">
    <source>
        <dbReference type="SAM" id="MobiDB-lite"/>
    </source>
</evidence>
<protein>
    <submittedName>
        <fullName evidence="7">Sulfate permease-like transporter, MFS superfamily</fullName>
    </submittedName>
</protein>
<dbReference type="EMBL" id="CP011311">
    <property type="protein sequence ID" value="AKE38539.1"/>
    <property type="molecule type" value="Genomic_DNA"/>
</dbReference>
<dbReference type="RefSeq" id="WP_081961556.1">
    <property type="nucleotide sequence ID" value="NZ_CP011311.1"/>
</dbReference>
<feature type="transmembrane region" description="Helical" evidence="6">
    <location>
        <begin position="111"/>
        <end position="129"/>
    </location>
</feature>
<feature type="transmembrane region" description="Helical" evidence="6">
    <location>
        <begin position="410"/>
        <end position="436"/>
    </location>
</feature>
<dbReference type="GO" id="GO:0016020">
    <property type="term" value="C:membrane"/>
    <property type="evidence" value="ECO:0007669"/>
    <property type="project" value="UniProtKB-SubCell"/>
</dbReference>
<comment type="subcellular location">
    <subcellularLocation>
        <location evidence="1">Membrane</location>
        <topology evidence="1">Multi-pass membrane protein</topology>
    </subcellularLocation>
</comment>
<keyword evidence="8" id="KW-1185">Reference proteome</keyword>
<dbReference type="PATRIC" id="fig|161896.4.peg.549"/>
<evidence type="ECO:0000256" key="6">
    <source>
        <dbReference type="SAM" id="Phobius"/>
    </source>
</evidence>
<keyword evidence="4 6" id="KW-0472">Membrane</keyword>
<gene>
    <name evidence="7" type="ORF">UL81_02790</name>
</gene>
<feature type="region of interest" description="Disordered" evidence="5">
    <location>
        <begin position="445"/>
        <end position="476"/>
    </location>
</feature>
<feature type="transmembrane region" description="Helical" evidence="6">
    <location>
        <begin position="349"/>
        <end position="374"/>
    </location>
</feature>
<dbReference type="Proteomes" id="UP000033566">
    <property type="component" value="Chromosome"/>
</dbReference>
<evidence type="ECO:0000313" key="8">
    <source>
        <dbReference type="Proteomes" id="UP000033566"/>
    </source>
</evidence>
<proteinExistence type="predicted"/>
<evidence type="ECO:0000256" key="3">
    <source>
        <dbReference type="ARBA" id="ARBA00022989"/>
    </source>
</evidence>
<keyword evidence="2 6" id="KW-0812">Transmembrane</keyword>
<dbReference type="KEGG" id="ccj:UL81_02790"/>
<dbReference type="GO" id="GO:0015205">
    <property type="term" value="F:nucleobase transmembrane transporter activity"/>
    <property type="evidence" value="ECO:0007669"/>
    <property type="project" value="UniProtKB-ARBA"/>
</dbReference>
<organism evidence="7 8">
    <name type="scientific">Corynebacterium camporealensis</name>
    <dbReference type="NCBI Taxonomy" id="161896"/>
    <lineage>
        <taxon>Bacteria</taxon>
        <taxon>Bacillati</taxon>
        <taxon>Actinomycetota</taxon>
        <taxon>Actinomycetes</taxon>
        <taxon>Mycobacteriales</taxon>
        <taxon>Corynebacteriaceae</taxon>
        <taxon>Corynebacterium</taxon>
    </lineage>
</organism>
<feature type="transmembrane region" description="Helical" evidence="6">
    <location>
        <begin position="247"/>
        <end position="274"/>
    </location>
</feature>
<sequence>MAIYEREHGGEQPYWPLGPFQVRLPLVHYRLETAEIVQGIIMVVVAMAIIPHLEEHAGVPYEIALAICVVAHGFGNLLPALLGAPYIAGWITPALPLVATYLGDFEPGQESIQALIALNIIVFGIFFILGITKTGSKILRFVPNSMQAGIILGAGIAALMGEIGEGGTVLEAPIAMIVAALLTVYFMFSESFDQLTKRFKFAKITSNYGIVPALTAAIAVAFVTNEFPRPNVEWGVTVPDFAGLWQYSPFVAGFPAMEVFLAAIPTAIISYIIAYGDIIVGKTLNARADEVRQDEKIDYNIDRLHLVTSFRNLIMALFAPSPGQGGPIWTAIQATVSARYAHGRKAMDSIYSGGGTLHIACTLALFILPVITFFQPFQPLALSVTMLATAYVCIQVGLEQLKSTVETGVAGVVAVVLALHGAVYALLVGVILYLLVEKRYLKDDEPQVEEDPDHHLIPEENEVEPLSNEDVEADKK</sequence>
<evidence type="ECO:0000256" key="4">
    <source>
        <dbReference type="ARBA" id="ARBA00023136"/>
    </source>
</evidence>
<feature type="transmembrane region" description="Helical" evidence="6">
    <location>
        <begin position="65"/>
        <end position="91"/>
    </location>
</feature>
<feature type="compositionally biased region" description="Acidic residues" evidence="5">
    <location>
        <begin position="459"/>
        <end position="476"/>
    </location>
</feature>
<dbReference type="STRING" id="161896.UL81_02790"/>
<accession>A0A0F6TAH3</accession>
<feature type="transmembrane region" description="Helical" evidence="6">
    <location>
        <begin position="141"/>
        <end position="160"/>
    </location>
</feature>